<feature type="non-terminal residue" evidence="1">
    <location>
        <position position="1"/>
    </location>
</feature>
<organism evidence="1 2">
    <name type="scientific">Cetraspora pellucida</name>
    <dbReference type="NCBI Taxonomy" id="1433469"/>
    <lineage>
        <taxon>Eukaryota</taxon>
        <taxon>Fungi</taxon>
        <taxon>Fungi incertae sedis</taxon>
        <taxon>Mucoromycota</taxon>
        <taxon>Glomeromycotina</taxon>
        <taxon>Glomeromycetes</taxon>
        <taxon>Diversisporales</taxon>
        <taxon>Gigasporaceae</taxon>
        <taxon>Cetraspora</taxon>
    </lineage>
</organism>
<sequence length="432" mass="49979">VLSSTISKEETETEKYPGAYVFPPVKGLENRHSVTGLDFASLYSSLIMTYNLSPDKIILSRENAKQSGKKLHEISFKFIGQDIFAWSIQHNNISEEKGLYVNILEYLSGKRNEMKKRLAPLKEKKDDIGLVIGLMDKGLSLPEAIKQVLAKVKKKKCTSLNKNLYYFINKEEHEFKVEYDSVCFDYSCLDTKQYAFKVYMNTFYSMAGDSKFPFFLRELAGSVTSAGQRNIKLVTEFIKSKRFEIKYGNTNSLYLTCSEECFQECDETYDKEVLKKTINDISQINLDELIQTSAWKPDKDNKSSLMPESYLYQISEPGEHFEYIVVENNSSQKVEDKMEYPEVVRQLGKKIDINYYLKSVAGLCARFINYDDRFQPSSEFIEKSKNGKDLDEDDVSNMKDALVQKSAEKWIKEYIKDLCDRLKKDEAIISYL</sequence>
<dbReference type="EMBL" id="CAJVPW010018818">
    <property type="protein sequence ID" value="CAG8683643.1"/>
    <property type="molecule type" value="Genomic_DNA"/>
</dbReference>
<evidence type="ECO:0000313" key="1">
    <source>
        <dbReference type="EMBL" id="CAG8683643.1"/>
    </source>
</evidence>
<protein>
    <submittedName>
        <fullName evidence="1">18264_t:CDS:1</fullName>
    </submittedName>
</protein>
<reference evidence="1" key="1">
    <citation type="submission" date="2021-06" db="EMBL/GenBank/DDBJ databases">
        <authorList>
            <person name="Kallberg Y."/>
            <person name="Tangrot J."/>
            <person name="Rosling A."/>
        </authorList>
    </citation>
    <scope>NUCLEOTIDE SEQUENCE</scope>
    <source>
        <strain evidence="1">28 12/20/2015</strain>
    </source>
</reference>
<comment type="caution">
    <text evidence="1">The sequence shown here is derived from an EMBL/GenBank/DDBJ whole genome shotgun (WGS) entry which is preliminary data.</text>
</comment>
<keyword evidence="2" id="KW-1185">Reference proteome</keyword>
<evidence type="ECO:0000313" key="2">
    <source>
        <dbReference type="Proteomes" id="UP000789366"/>
    </source>
</evidence>
<dbReference type="Proteomes" id="UP000789366">
    <property type="component" value="Unassembled WGS sequence"/>
</dbReference>
<accession>A0ACA9P3K3</accession>
<proteinExistence type="predicted"/>
<gene>
    <name evidence="1" type="ORF">SPELUC_LOCUS10297</name>
</gene>
<name>A0ACA9P3K3_9GLOM</name>